<feature type="transmembrane region" description="Helical" evidence="5">
    <location>
        <begin position="771"/>
        <end position="789"/>
    </location>
</feature>
<feature type="domain" description="ABC-2 type transporter transmembrane" evidence="6">
    <location>
        <begin position="23"/>
        <end position="154"/>
    </location>
</feature>
<keyword evidence="3 5" id="KW-1133">Transmembrane helix</keyword>
<feature type="transmembrane region" description="Helical" evidence="5">
    <location>
        <begin position="20"/>
        <end position="42"/>
    </location>
</feature>
<feature type="transmembrane region" description="Helical" evidence="5">
    <location>
        <begin position="683"/>
        <end position="707"/>
    </location>
</feature>
<gene>
    <name evidence="7" type="ORF">D1970_12010</name>
</gene>
<protein>
    <submittedName>
        <fullName evidence="7">YhgE/Pip domain-containing protein</fullName>
    </submittedName>
</protein>
<dbReference type="InterPro" id="IPR051328">
    <property type="entry name" value="T7SS_ABC-Transporter"/>
</dbReference>
<dbReference type="InterPro" id="IPR017500">
    <property type="entry name" value="Phage_infect_YhgE_N"/>
</dbReference>
<comment type="subcellular location">
    <subcellularLocation>
        <location evidence="1">Membrane</location>
        <topology evidence="1">Multi-pass membrane protein</topology>
    </subcellularLocation>
</comment>
<dbReference type="PANTHER" id="PTHR43077:SF5">
    <property type="entry name" value="PHAGE INFECTION PROTEIN"/>
    <property type="match status" value="1"/>
</dbReference>
<dbReference type="PANTHER" id="PTHR43077">
    <property type="entry name" value="TRANSPORT PERMEASE YVFS-RELATED"/>
    <property type="match status" value="1"/>
</dbReference>
<organism evidence="7 8">
    <name type="scientific">Mesobacillus zeae</name>
    <dbReference type="NCBI Taxonomy" id="1917180"/>
    <lineage>
        <taxon>Bacteria</taxon>
        <taxon>Bacillati</taxon>
        <taxon>Bacillota</taxon>
        <taxon>Bacilli</taxon>
        <taxon>Bacillales</taxon>
        <taxon>Bacillaceae</taxon>
        <taxon>Mesobacillus</taxon>
    </lineage>
</organism>
<dbReference type="InterPro" id="IPR023908">
    <property type="entry name" value="xxxLxxG_rpt"/>
</dbReference>
<name>A0A398B4W5_9BACI</name>
<dbReference type="GO" id="GO:0016020">
    <property type="term" value="C:membrane"/>
    <property type="evidence" value="ECO:0007669"/>
    <property type="project" value="UniProtKB-SubCell"/>
</dbReference>
<sequence length="804" mass="84230">MKSSLFKQEALSILRNKKLLIPIIAVLFIPVLYTGMFLGAFWDPYARLDELPVAVVNMDKGASMEGEDIDLGNELVDKLDEGKEFNFIFVDEKEGDRGLENQKYYMTIKIPEDFSQNATTLLDEKPEKLELVYMPNESYNFLSSQIGGTAVEKIKASLSEKVSETYAETMFDKVGEMADGLGKANEGADKLNGGAGELKKGSKALYDNLEMLAGKSIEFSDGMNKAYQGTKELNNGASKLAGGLGQLQEGEQKLQTASGDLQAGQQGLNEGISKTKDGLQQVNGKMPELVNGTGKLKDGADQLQGGAGELKTGADTLKAGADQLQGGTAQLSTGASTLAGGLNEWQSKSIPVRDGAAKLDAGINQLNEQLTPLLNSPAIPAEQKQALKAALGELVIGSNGLKVGTSGLSEGAGKLYVGAAGLSKGADKLYAGAGELSEGAGKLSGGVDKLATGAEQLSGGLATVNDGQKQLQGGIGQLAEGSVMLQEGSGKLVAGQNQFHSGMSTFGEMFGTAKSGADQLASGSNTLVGGLGQLAAGSEAMQSGAGKLSEGAGKVADGNGKLADGSAELADKLKEGADKADIKAGKDNFNMMANPVKVDNEKINEVPNYGTGFAPYFLSLGLFVGALLISIVFPFKEPAGIPGSGFRWYTGKTAVLAGVGILQSLLADAILLLGLGLEVDNVPLFILFTIITSFTFLALIQFLVTLLGDPGRFIAILILIFQLTTSAGTFPLELIPGWLQVFNPLLPMTYSVSGFKAIVSSGDIGFMWQNAWTLLGYIAALSAGTLLYFKVMHKRTYYKAVNDK</sequence>
<dbReference type="NCBIfam" id="TIGR03057">
    <property type="entry name" value="xxxLxxG_by_4"/>
    <property type="match status" value="8"/>
</dbReference>
<evidence type="ECO:0000256" key="1">
    <source>
        <dbReference type="ARBA" id="ARBA00004141"/>
    </source>
</evidence>
<dbReference type="InterPro" id="IPR013525">
    <property type="entry name" value="ABC2_TM"/>
</dbReference>
<feature type="transmembrane region" description="Helical" evidence="5">
    <location>
        <begin position="714"/>
        <end position="739"/>
    </location>
</feature>
<accession>A0A398B4W5</accession>
<dbReference type="EMBL" id="QWVT01000019">
    <property type="protein sequence ID" value="RID84611.1"/>
    <property type="molecule type" value="Genomic_DNA"/>
</dbReference>
<dbReference type="Pfam" id="PF12698">
    <property type="entry name" value="ABC2_membrane_3"/>
    <property type="match status" value="2"/>
</dbReference>
<keyword evidence="8" id="KW-1185">Reference proteome</keyword>
<dbReference type="RefSeq" id="WP_119113114.1">
    <property type="nucleotide sequence ID" value="NZ_JBANBX010000001.1"/>
</dbReference>
<dbReference type="OrthoDB" id="9811483at2"/>
<feature type="transmembrane region" description="Helical" evidence="5">
    <location>
        <begin position="613"/>
        <end position="633"/>
    </location>
</feature>
<dbReference type="AlphaFoldDB" id="A0A398B4W5"/>
<evidence type="ECO:0000259" key="6">
    <source>
        <dbReference type="Pfam" id="PF12698"/>
    </source>
</evidence>
<reference evidence="7 8" key="1">
    <citation type="submission" date="2018-08" db="EMBL/GenBank/DDBJ databases">
        <title>Bacillus jemisoniae sp. nov., Bacillus chryseoplanitiae sp. nov., Bacillus resnikiae sp. nov., and Bacillus frankliniae sp. nov., isolated from Viking spacecraft and associated surfaces.</title>
        <authorList>
            <person name="Seuylemezian A."/>
            <person name="Vaishampayan P."/>
        </authorList>
    </citation>
    <scope>NUCLEOTIDE SEQUENCE [LARGE SCALE GENOMIC DNA]</scope>
    <source>
        <strain evidence="7 8">JJ-247</strain>
    </source>
</reference>
<dbReference type="NCBIfam" id="TIGR03061">
    <property type="entry name" value="pip_yhgE_Nterm"/>
    <property type="match status" value="1"/>
</dbReference>
<evidence type="ECO:0000256" key="2">
    <source>
        <dbReference type="ARBA" id="ARBA00022692"/>
    </source>
</evidence>
<evidence type="ECO:0000313" key="8">
    <source>
        <dbReference type="Proteomes" id="UP000265816"/>
    </source>
</evidence>
<evidence type="ECO:0000256" key="5">
    <source>
        <dbReference type="SAM" id="Phobius"/>
    </source>
</evidence>
<keyword evidence="4 5" id="KW-0472">Membrane</keyword>
<dbReference type="GO" id="GO:0140359">
    <property type="term" value="F:ABC-type transporter activity"/>
    <property type="evidence" value="ECO:0007669"/>
    <property type="project" value="InterPro"/>
</dbReference>
<dbReference type="Proteomes" id="UP000265816">
    <property type="component" value="Unassembled WGS sequence"/>
</dbReference>
<dbReference type="Gene3D" id="1.10.287.950">
    <property type="entry name" value="Methyl-accepting chemotaxis protein"/>
    <property type="match status" value="1"/>
</dbReference>
<proteinExistence type="predicted"/>
<dbReference type="Gene3D" id="3.40.1710.10">
    <property type="entry name" value="abc type-2 transporter like domain"/>
    <property type="match status" value="1"/>
</dbReference>
<evidence type="ECO:0000313" key="7">
    <source>
        <dbReference type="EMBL" id="RID84611.1"/>
    </source>
</evidence>
<keyword evidence="2 5" id="KW-0812">Transmembrane</keyword>
<feature type="domain" description="ABC-2 type transporter transmembrane" evidence="6">
    <location>
        <begin position="587"/>
        <end position="789"/>
    </location>
</feature>
<dbReference type="NCBIfam" id="TIGR03062">
    <property type="entry name" value="pip_yhgE_Cterm"/>
    <property type="match status" value="1"/>
</dbReference>
<feature type="transmembrane region" description="Helical" evidence="5">
    <location>
        <begin position="654"/>
        <end position="677"/>
    </location>
</feature>
<dbReference type="InterPro" id="IPR017501">
    <property type="entry name" value="Phage_infect_YhgE_C"/>
</dbReference>
<evidence type="ECO:0000256" key="3">
    <source>
        <dbReference type="ARBA" id="ARBA00022989"/>
    </source>
</evidence>
<evidence type="ECO:0000256" key="4">
    <source>
        <dbReference type="ARBA" id="ARBA00023136"/>
    </source>
</evidence>
<comment type="caution">
    <text evidence="7">The sequence shown here is derived from an EMBL/GenBank/DDBJ whole genome shotgun (WGS) entry which is preliminary data.</text>
</comment>